<dbReference type="CDD" id="cd05146">
    <property type="entry name" value="RIO3_euk"/>
    <property type="match status" value="1"/>
</dbReference>
<evidence type="ECO:0000256" key="11">
    <source>
        <dbReference type="ARBA" id="ARBA00022723"/>
    </source>
</evidence>
<evidence type="ECO:0000256" key="9">
    <source>
        <dbReference type="ARBA" id="ARBA00022588"/>
    </source>
</evidence>
<dbReference type="Proteomes" id="UP000683360">
    <property type="component" value="Unassembled WGS sequence"/>
</dbReference>
<comment type="subunit">
    <text evidence="20">Interacts with CASP10. Interacts with IRF3; RIOK3 probably mediates the interaction of TBK1 with IRF3. Associated with 40S pre-ribosomal particles.</text>
</comment>
<evidence type="ECO:0000256" key="22">
    <source>
        <dbReference type="ARBA" id="ARBA00076006"/>
    </source>
</evidence>
<accession>A0A8S3UZR4</accession>
<evidence type="ECO:0000259" key="24">
    <source>
        <dbReference type="SMART" id="SM00090"/>
    </source>
</evidence>
<comment type="catalytic activity">
    <reaction evidence="19">
        <text>L-seryl-[protein] + ATP = O-phospho-L-seryl-[protein] + ADP + H(+)</text>
        <dbReference type="Rhea" id="RHEA:17989"/>
        <dbReference type="Rhea" id="RHEA-COMP:9863"/>
        <dbReference type="Rhea" id="RHEA-COMP:11604"/>
        <dbReference type="ChEBI" id="CHEBI:15378"/>
        <dbReference type="ChEBI" id="CHEBI:29999"/>
        <dbReference type="ChEBI" id="CHEBI:30616"/>
        <dbReference type="ChEBI" id="CHEBI:83421"/>
        <dbReference type="ChEBI" id="CHEBI:456216"/>
        <dbReference type="EC" id="2.7.11.1"/>
    </reaction>
</comment>
<dbReference type="InterPro" id="IPR018935">
    <property type="entry name" value="RIO_kinase_CS"/>
</dbReference>
<feature type="region of interest" description="Disordered" evidence="23">
    <location>
        <begin position="227"/>
        <end position="249"/>
    </location>
</feature>
<dbReference type="GO" id="GO:0051607">
    <property type="term" value="P:defense response to virus"/>
    <property type="evidence" value="ECO:0007669"/>
    <property type="project" value="UniProtKB-KW"/>
</dbReference>
<keyword evidence="9" id="KW-0399">Innate immunity</keyword>
<dbReference type="GO" id="GO:0045087">
    <property type="term" value="P:innate immune response"/>
    <property type="evidence" value="ECO:0007669"/>
    <property type="project" value="UniProtKB-KW"/>
</dbReference>
<dbReference type="OrthoDB" id="205248at2759"/>
<evidence type="ECO:0000256" key="23">
    <source>
        <dbReference type="SAM" id="MobiDB-lite"/>
    </source>
</evidence>
<comment type="similarity">
    <text evidence="3">Belongs to the protein kinase superfamily. RIO-type Ser/Thr kinase family.</text>
</comment>
<dbReference type="PROSITE" id="PS01245">
    <property type="entry name" value="RIO1"/>
    <property type="match status" value="1"/>
</dbReference>
<feature type="domain" description="RIO kinase" evidence="24">
    <location>
        <begin position="241"/>
        <end position="485"/>
    </location>
</feature>
<keyword evidence="8" id="KW-0597">Phosphoprotein</keyword>
<evidence type="ECO:0000256" key="6">
    <source>
        <dbReference type="ARBA" id="ARBA00022517"/>
    </source>
</evidence>
<keyword evidence="17" id="KW-0051">Antiviral defense</keyword>
<protein>
    <recommendedName>
        <fullName evidence="21">Serine/threonine-protein kinase RIO3</fullName>
        <ecNumber evidence="4">2.7.11.1</ecNumber>
    </recommendedName>
    <alternativeName>
        <fullName evidence="22">RIO kinase 3</fullName>
    </alternativeName>
</protein>
<keyword evidence="13" id="KW-0418">Kinase</keyword>
<evidence type="ECO:0000256" key="2">
    <source>
        <dbReference type="ARBA" id="ARBA00004496"/>
    </source>
</evidence>
<dbReference type="SMART" id="SM00090">
    <property type="entry name" value="RIO"/>
    <property type="match status" value="1"/>
</dbReference>
<feature type="compositionally biased region" description="Acidic residues" evidence="23">
    <location>
        <begin position="170"/>
        <end position="181"/>
    </location>
</feature>
<reference evidence="25" key="1">
    <citation type="submission" date="2021-03" db="EMBL/GenBank/DDBJ databases">
        <authorList>
            <person name="Bekaert M."/>
        </authorList>
    </citation>
    <scope>NUCLEOTIDE SEQUENCE</scope>
</reference>
<dbReference type="AlphaFoldDB" id="A0A8S3UZR4"/>
<keyword evidence="7" id="KW-0723">Serine/threonine-protein kinase</keyword>
<keyword evidence="16" id="KW-0391">Immunity</keyword>
<dbReference type="GO" id="GO:0005737">
    <property type="term" value="C:cytoplasm"/>
    <property type="evidence" value="ECO:0007669"/>
    <property type="project" value="UniProtKB-SubCell"/>
</dbReference>
<evidence type="ECO:0000256" key="14">
    <source>
        <dbReference type="ARBA" id="ARBA00022840"/>
    </source>
</evidence>
<dbReference type="FunFam" id="1.10.510.10:FF:000254">
    <property type="entry name" value="Serine/threonine-protein kinase RIO3"/>
    <property type="match status" value="1"/>
</dbReference>
<dbReference type="InterPro" id="IPR011009">
    <property type="entry name" value="Kinase-like_dom_sf"/>
</dbReference>
<sequence length="610" mass="70082">MQKTTDIFKEINTLTFVQIYPQYEGNFIYRHSNTINKTMEEQTALINQTKIDSVPKPSPWGKPPQQSTPIPSCLQDVMNEQLSEDFIEKEQKNVLDTFESEKKEVDVDALIAAAGADETADDELMARMLQLEYDKQNDEELVAKEKLLNKHHKVSISFENYRSVHPAYRDDEDKEEEDDDYEPPKSQWDKKSPSFKKNGTFPPEFHSGDGESMDMQLDNRIYNKLKRHSDAENKRHQRLHEKKEHSTAGQVMDARTRLILYKLVNNGVLDSISGSISTGKESVVFHAYGGELNGETLPKECAIKVYKTTLNEFKNRGKYVDGDHRFSRDDFKKQNPRKIIRIWGEKETANLNRLKKFGVPCPHVQVLKKHVLVMSFIGKDMQPAPKLKTVKLSTQDMQDAFEQTMKIMKTIHRDCKLVHADLSEFNILWYQDKIWIIDVSQAVEITHPAALEFLFRDCKAMTSFFQSRDVHGVPTPEELFNDITGLEIQGEGLEFVAQVQRFQKEKNEECLVHQTTFTKEYAFDYFFEKSQKERADALDKLGISDDEDEDEALEEEPEDVELATIGQLKVSNQTSVEEDIPIDNEVTSSSMCAGCVSMGCSIDRGELSLQ</sequence>
<dbReference type="Gene3D" id="3.30.200.20">
    <property type="entry name" value="Phosphorylase Kinase, domain 1"/>
    <property type="match status" value="1"/>
</dbReference>
<organism evidence="25 26">
    <name type="scientific">Mytilus edulis</name>
    <name type="common">Blue mussel</name>
    <dbReference type="NCBI Taxonomy" id="6550"/>
    <lineage>
        <taxon>Eukaryota</taxon>
        <taxon>Metazoa</taxon>
        <taxon>Spiralia</taxon>
        <taxon>Lophotrochozoa</taxon>
        <taxon>Mollusca</taxon>
        <taxon>Bivalvia</taxon>
        <taxon>Autobranchia</taxon>
        <taxon>Pteriomorphia</taxon>
        <taxon>Mytilida</taxon>
        <taxon>Mytiloidea</taxon>
        <taxon>Mytilidae</taxon>
        <taxon>Mytilinae</taxon>
        <taxon>Mytilus</taxon>
    </lineage>
</organism>
<keyword evidence="11" id="KW-0479">Metal-binding</keyword>
<dbReference type="EC" id="2.7.11.1" evidence="4"/>
<keyword evidence="26" id="KW-1185">Reference proteome</keyword>
<evidence type="ECO:0000256" key="12">
    <source>
        <dbReference type="ARBA" id="ARBA00022741"/>
    </source>
</evidence>
<evidence type="ECO:0000256" key="8">
    <source>
        <dbReference type="ARBA" id="ARBA00022553"/>
    </source>
</evidence>
<evidence type="ECO:0000256" key="15">
    <source>
        <dbReference type="ARBA" id="ARBA00022842"/>
    </source>
</evidence>
<evidence type="ECO:0000256" key="7">
    <source>
        <dbReference type="ARBA" id="ARBA00022527"/>
    </source>
</evidence>
<dbReference type="PANTHER" id="PTHR45723">
    <property type="entry name" value="SERINE/THREONINE-PROTEIN KINASE RIO1"/>
    <property type="match status" value="1"/>
</dbReference>
<comment type="catalytic activity">
    <reaction evidence="18">
        <text>L-threonyl-[protein] + ATP = O-phospho-L-threonyl-[protein] + ADP + H(+)</text>
        <dbReference type="Rhea" id="RHEA:46608"/>
        <dbReference type="Rhea" id="RHEA-COMP:11060"/>
        <dbReference type="Rhea" id="RHEA-COMP:11605"/>
        <dbReference type="ChEBI" id="CHEBI:15378"/>
        <dbReference type="ChEBI" id="CHEBI:30013"/>
        <dbReference type="ChEBI" id="CHEBI:30616"/>
        <dbReference type="ChEBI" id="CHEBI:61977"/>
        <dbReference type="ChEBI" id="CHEBI:456216"/>
        <dbReference type="EC" id="2.7.11.1"/>
    </reaction>
</comment>
<name>A0A8S3UZR4_MYTED</name>
<keyword evidence="10 25" id="KW-0808">Transferase</keyword>
<keyword evidence="5" id="KW-0963">Cytoplasm</keyword>
<comment type="cofactor">
    <cofactor evidence="1">
        <name>Mg(2+)</name>
        <dbReference type="ChEBI" id="CHEBI:18420"/>
    </cofactor>
</comment>
<keyword evidence="14" id="KW-0067">ATP-binding</keyword>
<evidence type="ECO:0000313" key="25">
    <source>
        <dbReference type="EMBL" id="CAG2250984.1"/>
    </source>
</evidence>
<dbReference type="GO" id="GO:0046872">
    <property type="term" value="F:metal ion binding"/>
    <property type="evidence" value="ECO:0007669"/>
    <property type="project" value="UniProtKB-KW"/>
</dbReference>
<evidence type="ECO:0000256" key="21">
    <source>
        <dbReference type="ARBA" id="ARBA00068351"/>
    </source>
</evidence>
<evidence type="ECO:0000256" key="20">
    <source>
        <dbReference type="ARBA" id="ARBA00064322"/>
    </source>
</evidence>
<evidence type="ECO:0000256" key="16">
    <source>
        <dbReference type="ARBA" id="ARBA00022859"/>
    </source>
</evidence>
<comment type="subcellular location">
    <subcellularLocation>
        <location evidence="2">Cytoplasm</location>
    </subcellularLocation>
</comment>
<evidence type="ECO:0000256" key="17">
    <source>
        <dbReference type="ARBA" id="ARBA00023118"/>
    </source>
</evidence>
<evidence type="ECO:0000256" key="1">
    <source>
        <dbReference type="ARBA" id="ARBA00001946"/>
    </source>
</evidence>
<evidence type="ECO:0000313" key="26">
    <source>
        <dbReference type="Proteomes" id="UP000683360"/>
    </source>
</evidence>
<dbReference type="InterPro" id="IPR018934">
    <property type="entry name" value="RIO_dom"/>
</dbReference>
<keyword evidence="12" id="KW-0547">Nucleotide-binding</keyword>
<dbReference type="FunFam" id="3.30.200.20:FF:000200">
    <property type="entry name" value="Serine/threonine-protein kinase RIO3"/>
    <property type="match status" value="1"/>
</dbReference>
<comment type="caution">
    <text evidence="25">The sequence shown here is derived from an EMBL/GenBank/DDBJ whole genome shotgun (WGS) entry which is preliminary data.</text>
</comment>
<dbReference type="InterPro" id="IPR000687">
    <property type="entry name" value="RIO_kinase"/>
</dbReference>
<keyword evidence="15" id="KW-0460">Magnesium</keyword>
<evidence type="ECO:0000256" key="5">
    <source>
        <dbReference type="ARBA" id="ARBA00022490"/>
    </source>
</evidence>
<dbReference type="SUPFAM" id="SSF56112">
    <property type="entry name" value="Protein kinase-like (PK-like)"/>
    <property type="match status" value="1"/>
</dbReference>
<evidence type="ECO:0000256" key="10">
    <source>
        <dbReference type="ARBA" id="ARBA00022679"/>
    </source>
</evidence>
<evidence type="ECO:0000256" key="13">
    <source>
        <dbReference type="ARBA" id="ARBA00022777"/>
    </source>
</evidence>
<evidence type="ECO:0000256" key="19">
    <source>
        <dbReference type="ARBA" id="ARBA00048679"/>
    </source>
</evidence>
<feature type="region of interest" description="Disordered" evidence="23">
    <location>
        <begin position="167"/>
        <end position="214"/>
    </location>
</feature>
<dbReference type="GO" id="GO:0005524">
    <property type="term" value="F:ATP binding"/>
    <property type="evidence" value="ECO:0007669"/>
    <property type="project" value="UniProtKB-KW"/>
</dbReference>
<evidence type="ECO:0000256" key="3">
    <source>
        <dbReference type="ARBA" id="ARBA00009196"/>
    </source>
</evidence>
<dbReference type="EMBL" id="CAJPWZ010003073">
    <property type="protein sequence ID" value="CAG2250984.1"/>
    <property type="molecule type" value="Genomic_DNA"/>
</dbReference>
<dbReference type="Gene3D" id="1.10.510.10">
    <property type="entry name" value="Transferase(Phosphotransferase) domain 1"/>
    <property type="match status" value="1"/>
</dbReference>
<gene>
    <name evidence="25" type="ORF">MEDL_62722</name>
</gene>
<dbReference type="Pfam" id="PF01163">
    <property type="entry name" value="RIO1"/>
    <property type="match status" value="1"/>
</dbReference>
<keyword evidence="6" id="KW-0690">Ribosome biogenesis</keyword>
<dbReference type="GO" id="GO:0042254">
    <property type="term" value="P:ribosome biogenesis"/>
    <property type="evidence" value="ECO:0007669"/>
    <property type="project" value="UniProtKB-KW"/>
</dbReference>
<evidence type="ECO:0000256" key="4">
    <source>
        <dbReference type="ARBA" id="ARBA00012513"/>
    </source>
</evidence>
<evidence type="ECO:0000256" key="18">
    <source>
        <dbReference type="ARBA" id="ARBA00047899"/>
    </source>
</evidence>
<proteinExistence type="inferred from homology"/>
<dbReference type="GO" id="GO:0004674">
    <property type="term" value="F:protein serine/threonine kinase activity"/>
    <property type="evidence" value="ECO:0007669"/>
    <property type="project" value="UniProtKB-KW"/>
</dbReference>
<dbReference type="InterPro" id="IPR051272">
    <property type="entry name" value="RIO-type_Ser/Thr_kinase"/>
</dbReference>